<accession>A0ABY8XSS1</accession>
<dbReference type="InterPro" id="IPR042099">
    <property type="entry name" value="ANL_N_sf"/>
</dbReference>
<feature type="domain" description="AMP-dependent synthetase/ligase" evidence="7">
    <location>
        <begin position="25"/>
        <end position="396"/>
    </location>
</feature>
<name>A0ABY8XSS1_9PSEU</name>
<protein>
    <submittedName>
        <fullName evidence="9">Fatty acyl-AMP ligase</fullName>
    </submittedName>
</protein>
<keyword evidence="6" id="KW-0812">Transmembrane</keyword>
<dbReference type="Proteomes" id="UP001227101">
    <property type="component" value="Chromosome"/>
</dbReference>
<proteinExistence type="inferred from homology"/>
<keyword evidence="6" id="KW-0472">Membrane</keyword>
<feature type="region of interest" description="Disordered" evidence="5">
    <location>
        <begin position="515"/>
        <end position="539"/>
    </location>
</feature>
<dbReference type="Gene3D" id="3.30.300.30">
    <property type="match status" value="1"/>
</dbReference>
<dbReference type="GO" id="GO:0016874">
    <property type="term" value="F:ligase activity"/>
    <property type="evidence" value="ECO:0007669"/>
    <property type="project" value="UniProtKB-KW"/>
</dbReference>
<dbReference type="Pfam" id="PF00501">
    <property type="entry name" value="AMP-binding"/>
    <property type="match status" value="1"/>
</dbReference>
<dbReference type="InterPro" id="IPR000873">
    <property type="entry name" value="AMP-dep_synth/lig_dom"/>
</dbReference>
<feature type="domain" description="AMP-binding enzyme C-terminal" evidence="8">
    <location>
        <begin position="431"/>
        <end position="532"/>
    </location>
</feature>
<dbReference type="Gene3D" id="3.40.50.12780">
    <property type="entry name" value="N-terminal domain of ligase-like"/>
    <property type="match status" value="1"/>
</dbReference>
<evidence type="ECO:0000313" key="9">
    <source>
        <dbReference type="EMBL" id="WIV58734.1"/>
    </source>
</evidence>
<feature type="transmembrane region" description="Helical" evidence="6">
    <location>
        <begin position="199"/>
        <end position="221"/>
    </location>
</feature>
<evidence type="ECO:0000259" key="8">
    <source>
        <dbReference type="Pfam" id="PF23024"/>
    </source>
</evidence>
<sequence length="539" mass="57272">MPPAEVPEDVLTTPFTDYLLRNAAADRPAFTCRTFPGPTDHTLTWPQVLARVRGVARELRRHTRPGDRVAIVARQDLGYVLAFLGTLYAGLVAVPLSVPTGRTHRARIEAAFADATPSVCLASKNLVEKVPHDVVLAVEDIEPDDAEPPGVVAMTDPAYLQYTSGSTRRPAGAVISHRALVASCWQSTRPYHADASSHLAGWVPFFHDMGLILLIGVPVFLGARSVFFTPMEFVRDPLRWLRLLADHPRAITAAPNFAFDLAAEAAGDLEDVDLSHVNAVLNGSEPVRAASVEAFDRAFAPFGLPRAAHKPCYGLAEATVFVASAGDEGPTVTAFDRDALRAGVAKPAEGGEALVASGLPYGQRVEIVDKETGAAMPDGEVGEIRVSGPNVADGYWGHPERGDVFTADGLRTGDLGFVHDGLLYVAGRLKDLIIVDGRNHYPQDIEATVEAAHPAVRAGRVAAFAVRDGRGEGVAVVAGSAATGDDVETAVRRAVSAGHDLPLRALWLVPPGAVPRTSSGKVSRAAARDRWWGENDGHG</sequence>
<evidence type="ECO:0000256" key="3">
    <source>
        <dbReference type="ARBA" id="ARBA00022832"/>
    </source>
</evidence>
<feature type="transmembrane region" description="Helical" evidence="6">
    <location>
        <begin position="77"/>
        <end position="98"/>
    </location>
</feature>
<dbReference type="EMBL" id="CP127173">
    <property type="protein sequence ID" value="WIV58734.1"/>
    <property type="molecule type" value="Genomic_DNA"/>
</dbReference>
<dbReference type="InterPro" id="IPR040097">
    <property type="entry name" value="FAAL/FAAC"/>
</dbReference>
<evidence type="ECO:0000256" key="2">
    <source>
        <dbReference type="ARBA" id="ARBA00022598"/>
    </source>
</evidence>
<dbReference type="PANTHER" id="PTHR22754">
    <property type="entry name" value="DISCO-INTERACTING PROTEIN 2 DIP2 -RELATED"/>
    <property type="match status" value="1"/>
</dbReference>
<keyword evidence="3" id="KW-0276">Fatty acid metabolism</keyword>
<evidence type="ECO:0000313" key="10">
    <source>
        <dbReference type="Proteomes" id="UP001227101"/>
    </source>
</evidence>
<comment type="similarity">
    <text evidence="1">Belongs to the ATP-dependent AMP-binding enzyme family.</text>
</comment>
<dbReference type="PANTHER" id="PTHR22754:SF32">
    <property type="entry name" value="DISCO-INTERACTING PROTEIN 2"/>
    <property type="match status" value="1"/>
</dbReference>
<feature type="compositionally biased region" description="Basic and acidic residues" evidence="5">
    <location>
        <begin position="526"/>
        <end position="539"/>
    </location>
</feature>
<evidence type="ECO:0000256" key="1">
    <source>
        <dbReference type="ARBA" id="ARBA00006432"/>
    </source>
</evidence>
<dbReference type="RefSeq" id="WP_285456153.1">
    <property type="nucleotide sequence ID" value="NZ_CP127173.1"/>
</dbReference>
<evidence type="ECO:0000256" key="6">
    <source>
        <dbReference type="SAM" id="Phobius"/>
    </source>
</evidence>
<evidence type="ECO:0000259" key="7">
    <source>
        <dbReference type="Pfam" id="PF00501"/>
    </source>
</evidence>
<organism evidence="9 10">
    <name type="scientific">Amycolatopsis nalaikhensis</name>
    <dbReference type="NCBI Taxonomy" id="715472"/>
    <lineage>
        <taxon>Bacteria</taxon>
        <taxon>Bacillati</taxon>
        <taxon>Actinomycetota</taxon>
        <taxon>Actinomycetes</taxon>
        <taxon>Pseudonocardiales</taxon>
        <taxon>Pseudonocardiaceae</taxon>
        <taxon>Amycolatopsis</taxon>
    </lineage>
</organism>
<evidence type="ECO:0000256" key="5">
    <source>
        <dbReference type="SAM" id="MobiDB-lite"/>
    </source>
</evidence>
<dbReference type="InterPro" id="IPR025110">
    <property type="entry name" value="AMP-bd_C"/>
</dbReference>
<keyword evidence="2 9" id="KW-0436">Ligase</keyword>
<evidence type="ECO:0000256" key="4">
    <source>
        <dbReference type="ARBA" id="ARBA00023098"/>
    </source>
</evidence>
<keyword evidence="10" id="KW-1185">Reference proteome</keyword>
<dbReference type="CDD" id="cd05931">
    <property type="entry name" value="FAAL"/>
    <property type="match status" value="1"/>
</dbReference>
<dbReference type="InterPro" id="IPR045851">
    <property type="entry name" value="AMP-bd_C_sf"/>
</dbReference>
<dbReference type="Pfam" id="PF23024">
    <property type="entry name" value="AMP-dom_DIP2-like"/>
    <property type="match status" value="1"/>
</dbReference>
<keyword evidence="6" id="KW-1133">Transmembrane helix</keyword>
<dbReference type="SUPFAM" id="SSF56801">
    <property type="entry name" value="Acetyl-CoA synthetase-like"/>
    <property type="match status" value="1"/>
</dbReference>
<keyword evidence="4" id="KW-0443">Lipid metabolism</keyword>
<gene>
    <name evidence="9" type="ORF">QP939_08945</name>
</gene>
<reference evidence="9 10" key="1">
    <citation type="submission" date="2023-06" db="EMBL/GenBank/DDBJ databases">
        <authorList>
            <person name="Oyuntsetseg B."/>
            <person name="Kim S.B."/>
        </authorList>
    </citation>
    <scope>NUCLEOTIDE SEQUENCE [LARGE SCALE GENOMIC DNA]</scope>
    <source>
        <strain evidence="9 10">2-2</strain>
    </source>
</reference>